<evidence type="ECO:0000256" key="1">
    <source>
        <dbReference type="ARBA" id="ARBA00004651"/>
    </source>
</evidence>
<evidence type="ECO:0000313" key="11">
    <source>
        <dbReference type="EMBL" id="NEX79237.1"/>
    </source>
</evidence>
<dbReference type="PANTHER" id="PTHR33989:SF4">
    <property type="entry name" value="PTS SYSTEM N,N'-DIACETYLCHITOBIOSE-SPECIFIC EIIC COMPONENT"/>
    <property type="match status" value="1"/>
</dbReference>
<dbReference type="Proteomes" id="UP000481621">
    <property type="component" value="Unassembled WGS sequence"/>
</dbReference>
<feature type="domain" description="PTS EIIC type-3" evidence="10">
    <location>
        <begin position="9"/>
        <end position="424"/>
    </location>
</feature>
<keyword evidence="4 8" id="KW-0762">Sugar transport</keyword>
<feature type="transmembrane region" description="Helical" evidence="9">
    <location>
        <begin position="107"/>
        <end position="126"/>
    </location>
</feature>
<comment type="caution">
    <text evidence="11">The sequence shown here is derived from an EMBL/GenBank/DDBJ whole genome shotgun (WGS) entry which is preliminary data.</text>
</comment>
<dbReference type="GO" id="GO:0009401">
    <property type="term" value="P:phosphoenolpyruvate-dependent sugar phosphotransferase system"/>
    <property type="evidence" value="ECO:0007669"/>
    <property type="project" value="InterPro"/>
</dbReference>
<evidence type="ECO:0000313" key="12">
    <source>
        <dbReference type="Proteomes" id="UP000481621"/>
    </source>
</evidence>
<dbReference type="Pfam" id="PF02378">
    <property type="entry name" value="PTS_EIIC"/>
    <property type="match status" value="1"/>
</dbReference>
<feature type="transmembrane region" description="Helical" evidence="9">
    <location>
        <begin position="234"/>
        <end position="256"/>
    </location>
</feature>
<evidence type="ECO:0000256" key="5">
    <source>
        <dbReference type="ARBA" id="ARBA00022692"/>
    </source>
</evidence>
<keyword evidence="2 8" id="KW-0813">Transport</keyword>
<dbReference type="InterPro" id="IPR004796">
    <property type="entry name" value="PTS_IIC_cello"/>
</dbReference>
<keyword evidence="6 9" id="KW-1133">Transmembrane helix</keyword>
<feature type="transmembrane region" description="Helical" evidence="9">
    <location>
        <begin position="33"/>
        <end position="54"/>
    </location>
</feature>
<dbReference type="PANTHER" id="PTHR33989">
    <property type="match status" value="1"/>
</dbReference>
<feature type="transmembrane region" description="Helical" evidence="9">
    <location>
        <begin position="190"/>
        <end position="214"/>
    </location>
</feature>
<evidence type="ECO:0000256" key="6">
    <source>
        <dbReference type="ARBA" id="ARBA00022989"/>
    </source>
</evidence>
<accession>A0A6B3TUC1</accession>
<dbReference type="PIRSF" id="PIRSF006351">
    <property type="entry name" value="PTS_EIIC-Cellobiose"/>
    <property type="match status" value="1"/>
</dbReference>
<organism evidence="11 12">
    <name type="scientific">Neobacillus thermocopriae</name>
    <dbReference type="NCBI Taxonomy" id="1215031"/>
    <lineage>
        <taxon>Bacteria</taxon>
        <taxon>Bacillati</taxon>
        <taxon>Bacillota</taxon>
        <taxon>Bacilli</taxon>
        <taxon>Bacillales</taxon>
        <taxon>Bacillaceae</taxon>
        <taxon>Neobacillus</taxon>
    </lineage>
</organism>
<evidence type="ECO:0000256" key="8">
    <source>
        <dbReference type="PIRNR" id="PIRNR006351"/>
    </source>
</evidence>
<evidence type="ECO:0000256" key="3">
    <source>
        <dbReference type="ARBA" id="ARBA00022475"/>
    </source>
</evidence>
<keyword evidence="3 8" id="KW-1003">Cell membrane</keyword>
<dbReference type="GO" id="GO:0005886">
    <property type="term" value="C:plasma membrane"/>
    <property type="evidence" value="ECO:0007669"/>
    <property type="project" value="UniProtKB-SubCell"/>
</dbReference>
<dbReference type="GO" id="GO:0008982">
    <property type="term" value="F:protein-N(PI)-phosphohistidine-sugar phosphotransferase activity"/>
    <property type="evidence" value="ECO:0007669"/>
    <property type="project" value="UniProtKB-UniRule"/>
</dbReference>
<feature type="transmembrane region" description="Helical" evidence="9">
    <location>
        <begin position="296"/>
        <end position="319"/>
    </location>
</feature>
<comment type="function">
    <text evidence="8">The phosphoenolpyruvate-dependent sugar phosphotransferase system (PTS), a major carbohydrate active -transport system, catalyzes the phosphorylation of incoming sugar substrates concomitant with their translocation across the cell membrane.</text>
</comment>
<protein>
    <recommendedName>
        <fullName evidence="8">Permease IIC component</fullName>
    </recommendedName>
</protein>
<gene>
    <name evidence="11" type="ORF">G4Z05_10160</name>
</gene>
<evidence type="ECO:0000256" key="2">
    <source>
        <dbReference type="ARBA" id="ARBA00022448"/>
    </source>
</evidence>
<dbReference type="PROSITE" id="PS51105">
    <property type="entry name" value="PTS_EIIC_TYPE_3"/>
    <property type="match status" value="1"/>
</dbReference>
<proteinExistence type="predicted"/>
<dbReference type="EMBL" id="JAAIUV010000014">
    <property type="protein sequence ID" value="NEX79237.1"/>
    <property type="molecule type" value="Genomic_DNA"/>
</dbReference>
<dbReference type="InterPro" id="IPR004501">
    <property type="entry name" value="PTS_EIIC_3"/>
</dbReference>
<feature type="transmembrane region" description="Helical" evidence="9">
    <location>
        <begin position="74"/>
        <end position="95"/>
    </location>
</feature>
<name>A0A6B3TUC1_9BACI</name>
<feature type="transmembrane region" description="Helical" evidence="9">
    <location>
        <begin position="151"/>
        <end position="169"/>
    </location>
</feature>
<evidence type="ECO:0000256" key="9">
    <source>
        <dbReference type="SAM" id="Phobius"/>
    </source>
</evidence>
<keyword evidence="12" id="KW-1185">Reference proteome</keyword>
<feature type="transmembrane region" description="Helical" evidence="9">
    <location>
        <begin position="396"/>
        <end position="425"/>
    </location>
</feature>
<evidence type="ECO:0000256" key="7">
    <source>
        <dbReference type="ARBA" id="ARBA00023136"/>
    </source>
</evidence>
<evidence type="ECO:0000259" key="10">
    <source>
        <dbReference type="PROSITE" id="PS51105"/>
    </source>
</evidence>
<keyword evidence="7 8" id="KW-0472">Membrane</keyword>
<comment type="subcellular location">
    <subcellularLocation>
        <location evidence="1">Cell membrane</location>
        <topology evidence="1">Multi-pass membrane protein</topology>
    </subcellularLocation>
</comment>
<dbReference type="RefSeq" id="WP_163251850.1">
    <property type="nucleotide sequence ID" value="NZ_JAAIUV010000014.1"/>
</dbReference>
<dbReference type="InterPro" id="IPR003352">
    <property type="entry name" value="PTS_EIIC"/>
</dbReference>
<reference evidence="11" key="1">
    <citation type="submission" date="2020-02" db="EMBL/GenBank/DDBJ databases">
        <title>Bacillus sedimentmangrovi sp. nov., isolated from sediment of the mangrove ecosystem.</title>
        <authorList>
            <person name="Liu G."/>
        </authorList>
    </citation>
    <scope>NUCLEOTIDE SEQUENCE [LARGE SCALE GENOMIC DNA]</scope>
    <source>
        <strain evidence="11">SgZ-7</strain>
    </source>
</reference>
<dbReference type="InterPro" id="IPR051088">
    <property type="entry name" value="PTS_Sugar-EIIC/EIIB"/>
</dbReference>
<dbReference type="NCBIfam" id="TIGR00410">
    <property type="entry name" value="lacE"/>
    <property type="match status" value="1"/>
</dbReference>
<sequence>MSSGVFDKLINSLNKVAEKVNSIKYIIAIKNTFAALLPVIITGAFATLFSSVIFDAENGLAQISALSFLEKFKPISSTISYFTLNFLTIYAVFLLGIEVAKLNNIKGVFPGIIAVMSYLTVNPTFFKLIQEDGSSIIVQNVLAKQYTDTKGLFLGIIVSILSIELYHWLSKQDKLKIKLPESVPATVSNSFSSLIPTIFTVAIIATIGFAIEALTGMYAFDIIYSLVQKPLEGLIQGLPGVLTLMLIAQVFWVIGIHGMQMVKPIREPLLLSAIAVNTAAFEAGEEVPNIINMPFWDIYMTFGGSGATLGLLIAIFIVGKREDYRQIAKLSFVPGIFNINEPLIYGLPIMLNPILAIPFIITPLVTGTIGYFSTLFGFAGKAVVMVPWPVPPVLNAFIATAGSIGAVITQIVCILVSILIYIPFVKIADRSAREKMDSEAA</sequence>
<keyword evidence="5 9" id="KW-0812">Transmembrane</keyword>
<evidence type="ECO:0000256" key="4">
    <source>
        <dbReference type="ARBA" id="ARBA00022597"/>
    </source>
</evidence>
<dbReference type="AlphaFoldDB" id="A0A6B3TUC1"/>
<feature type="transmembrane region" description="Helical" evidence="9">
    <location>
        <begin position="354"/>
        <end position="376"/>
    </location>
</feature>